<dbReference type="GO" id="GO:0015648">
    <property type="term" value="F:lipid-linked peptidoglycan transporter activity"/>
    <property type="evidence" value="ECO:0007669"/>
    <property type="project" value="TreeGrafter"/>
</dbReference>
<feature type="transmembrane region" description="Helical" evidence="11">
    <location>
        <begin position="139"/>
        <end position="158"/>
    </location>
</feature>
<sequence length="385" mass="42045">MPLVVVEKPSLLQRILFLFKGFDGPLAIAVLVLAFIGLLTMYSSGYDHGTRFVDHGRNMLLAAGIMFVVAQVPPHRLMTMAVPLYAVGVLLLIAVELFGITRKGATRWINLGIVIQPSEILKIALPLMLAWWFQKREGQLRPMDFAVAGALLVVPVGLIMKQPDLGTSLLVFAAGFSVIYFAGLNWRFIVPPVALGLFVVLVLVVFQKPLCADGVNWPILHDYQQQRVCTLLDPWRDPLGRGFHIIQGMIAIGSGGFFGQGYMQGTQTHLEFIPERTTDFIFAAYAEEFGLLGSLVLLAAFLFLVLRCLAIALEAPTLFARLLAGAITMIFFTYAFVNLGMVSGILPVVGVPLPFISYGGTAMVTLGLALGMMMSIAKTKRLVQS</sequence>
<dbReference type="GO" id="GO:0032153">
    <property type="term" value="C:cell division site"/>
    <property type="evidence" value="ECO:0007669"/>
    <property type="project" value="TreeGrafter"/>
</dbReference>
<keyword evidence="7 11" id="KW-0573">Peptidoglycan synthesis</keyword>
<dbReference type="PANTHER" id="PTHR30474:SF1">
    <property type="entry name" value="PEPTIDOGLYCAN GLYCOSYLTRANSFERASE MRDB"/>
    <property type="match status" value="1"/>
</dbReference>
<comment type="subcellular location">
    <subcellularLocation>
        <location evidence="11">Cell inner membrane</location>
        <topology evidence="11">Multi-pass membrane protein</topology>
    </subcellularLocation>
    <subcellularLocation>
        <location evidence="1">Membrane</location>
        <topology evidence="1">Multi-pass membrane protein</topology>
    </subcellularLocation>
</comment>
<evidence type="ECO:0000313" key="12">
    <source>
        <dbReference type="EMBL" id="EYC52413.1"/>
    </source>
</evidence>
<accession>A0A016XMH2</accession>
<feature type="transmembrane region" description="Helical" evidence="11">
    <location>
        <begin position="111"/>
        <end position="133"/>
    </location>
</feature>
<keyword evidence="9 11" id="KW-0472">Membrane</keyword>
<comment type="caution">
    <text evidence="12">The sequence shown here is derived from an EMBL/GenBank/DDBJ whole genome shotgun (WGS) entry which is preliminary data.</text>
</comment>
<proteinExistence type="inferred from homology"/>
<dbReference type="UniPathway" id="UPA00219"/>
<evidence type="ECO:0000256" key="8">
    <source>
        <dbReference type="ARBA" id="ARBA00022989"/>
    </source>
</evidence>
<evidence type="ECO:0000256" key="10">
    <source>
        <dbReference type="ARBA" id="ARBA00023316"/>
    </source>
</evidence>
<dbReference type="AlphaFoldDB" id="A0A016XMH2"/>
<dbReference type="GO" id="GO:0005886">
    <property type="term" value="C:plasma membrane"/>
    <property type="evidence" value="ECO:0007669"/>
    <property type="project" value="UniProtKB-SubCell"/>
</dbReference>
<feature type="transmembrane region" description="Helical" evidence="11">
    <location>
        <begin position="188"/>
        <end position="206"/>
    </location>
</feature>
<evidence type="ECO:0000313" key="13">
    <source>
        <dbReference type="Proteomes" id="UP000023268"/>
    </source>
</evidence>
<feature type="transmembrane region" description="Helical" evidence="11">
    <location>
        <begin position="165"/>
        <end position="182"/>
    </location>
</feature>
<reference evidence="12 13" key="1">
    <citation type="submission" date="2014-02" db="EMBL/GenBank/DDBJ databases">
        <title>Draft Genome of Hylemonella gracilis isolated from the Niagara River.</title>
        <authorList>
            <person name="Pawlowski D.R."/>
            <person name="Koudelka G.B."/>
        </authorList>
    </citation>
    <scope>NUCLEOTIDE SEQUENCE [LARGE SCALE GENOMIC DNA]</scope>
    <source>
        <strain evidence="12 13">Niagara R</strain>
    </source>
</reference>
<feature type="transmembrane region" description="Helical" evidence="11">
    <location>
        <begin position="80"/>
        <end position="99"/>
    </location>
</feature>
<protein>
    <recommendedName>
        <fullName evidence="11">Peptidoglycan glycosyltransferase MrdB</fullName>
        <shortName evidence="11">PGT</shortName>
        <ecNumber evidence="11">2.4.99.28</ecNumber>
    </recommendedName>
    <alternativeName>
        <fullName evidence="11">Cell elongation protein RodA</fullName>
    </alternativeName>
    <alternativeName>
        <fullName evidence="11">Cell wall polymerase</fullName>
    </alternativeName>
    <alternativeName>
        <fullName evidence="11">Peptidoglycan polymerase</fullName>
        <shortName evidence="11">PG polymerase</shortName>
    </alternativeName>
</protein>
<dbReference type="GO" id="GO:0016787">
    <property type="term" value="F:hydrolase activity"/>
    <property type="evidence" value="ECO:0007669"/>
    <property type="project" value="UniProtKB-KW"/>
</dbReference>
<keyword evidence="11" id="KW-0997">Cell inner membrane</keyword>
<dbReference type="NCBIfam" id="TIGR02210">
    <property type="entry name" value="rodA_shape"/>
    <property type="match status" value="1"/>
</dbReference>
<keyword evidence="10 11" id="KW-0961">Cell wall biogenesis/degradation</keyword>
<comment type="catalytic activity">
    <reaction evidence="11">
        <text>[GlcNAc-(1-&gt;4)-Mur2Ac(oyl-L-Ala-gamma-D-Glu-L-Lys-D-Ala-D-Ala)](n)-di-trans,octa-cis-undecaprenyl diphosphate + beta-D-GlcNAc-(1-&gt;4)-Mur2Ac(oyl-L-Ala-gamma-D-Glu-L-Lys-D-Ala-D-Ala)-di-trans,octa-cis-undecaprenyl diphosphate = [GlcNAc-(1-&gt;4)-Mur2Ac(oyl-L-Ala-gamma-D-Glu-L-Lys-D-Ala-D-Ala)](n+1)-di-trans,octa-cis-undecaprenyl diphosphate + di-trans,octa-cis-undecaprenyl diphosphate + H(+)</text>
        <dbReference type="Rhea" id="RHEA:23708"/>
        <dbReference type="Rhea" id="RHEA-COMP:9602"/>
        <dbReference type="Rhea" id="RHEA-COMP:9603"/>
        <dbReference type="ChEBI" id="CHEBI:15378"/>
        <dbReference type="ChEBI" id="CHEBI:58405"/>
        <dbReference type="ChEBI" id="CHEBI:60033"/>
        <dbReference type="ChEBI" id="CHEBI:78435"/>
        <dbReference type="EC" id="2.4.99.28"/>
    </reaction>
</comment>
<dbReference type="Proteomes" id="UP000023268">
    <property type="component" value="Unassembled WGS sequence"/>
</dbReference>
<dbReference type="PANTHER" id="PTHR30474">
    <property type="entry name" value="CELL CYCLE PROTEIN"/>
    <property type="match status" value="1"/>
</dbReference>
<dbReference type="Pfam" id="PF01098">
    <property type="entry name" value="FTSW_RODA_SPOVE"/>
    <property type="match status" value="1"/>
</dbReference>
<evidence type="ECO:0000256" key="6">
    <source>
        <dbReference type="ARBA" id="ARBA00022960"/>
    </source>
</evidence>
<keyword evidence="4 11" id="KW-0808">Transferase</keyword>
<dbReference type="InterPro" id="IPR018365">
    <property type="entry name" value="Cell_cycle_FtsW-rel_CS"/>
</dbReference>
<organism evidence="12 13">
    <name type="scientific">Hylemonella gracilis str. Niagara R</name>
    <dbReference type="NCBI Taxonomy" id="1458275"/>
    <lineage>
        <taxon>Bacteria</taxon>
        <taxon>Pseudomonadati</taxon>
        <taxon>Pseudomonadota</taxon>
        <taxon>Betaproteobacteria</taxon>
        <taxon>Burkholderiales</taxon>
        <taxon>Comamonadaceae</taxon>
        <taxon>Hylemonella</taxon>
    </lineage>
</organism>
<comment type="similarity">
    <text evidence="11">Belongs to the SEDS family. MrdB/RodA subfamily.</text>
</comment>
<dbReference type="PROSITE" id="PS00428">
    <property type="entry name" value="FTSW_RODA_SPOVE"/>
    <property type="match status" value="1"/>
</dbReference>
<feature type="transmembrane region" description="Helical" evidence="11">
    <location>
        <begin position="355"/>
        <end position="377"/>
    </location>
</feature>
<evidence type="ECO:0000256" key="1">
    <source>
        <dbReference type="ARBA" id="ARBA00004141"/>
    </source>
</evidence>
<dbReference type="RefSeq" id="WP_035609785.1">
    <property type="nucleotide sequence ID" value="NZ_JEMG01000001.1"/>
</dbReference>
<keyword evidence="3 11" id="KW-0328">Glycosyltransferase</keyword>
<gene>
    <name evidence="11" type="primary">mrdB</name>
    <name evidence="11" type="synonym">rodA</name>
    <name evidence="12" type="ORF">AZ34_16045</name>
</gene>
<keyword evidence="5 11" id="KW-0812">Transmembrane</keyword>
<evidence type="ECO:0000256" key="7">
    <source>
        <dbReference type="ARBA" id="ARBA00022984"/>
    </source>
</evidence>
<dbReference type="STRING" id="1458275.AZ34_16045"/>
<feature type="transmembrane region" description="Helical" evidence="11">
    <location>
        <begin position="26"/>
        <end position="46"/>
    </location>
</feature>
<keyword evidence="12" id="KW-0378">Hydrolase</keyword>
<keyword evidence="6 11" id="KW-0133">Cell shape</keyword>
<dbReference type="InterPro" id="IPR011923">
    <property type="entry name" value="RodA/MrdB"/>
</dbReference>
<dbReference type="GO" id="GO:0051301">
    <property type="term" value="P:cell division"/>
    <property type="evidence" value="ECO:0007669"/>
    <property type="project" value="InterPro"/>
</dbReference>
<dbReference type="GO" id="GO:0008955">
    <property type="term" value="F:peptidoglycan glycosyltransferase activity"/>
    <property type="evidence" value="ECO:0007669"/>
    <property type="project" value="UniProtKB-UniRule"/>
</dbReference>
<feature type="transmembrane region" description="Helical" evidence="11">
    <location>
        <begin position="289"/>
        <end position="310"/>
    </location>
</feature>
<dbReference type="OrthoDB" id="9768187at2"/>
<dbReference type="GO" id="GO:0008360">
    <property type="term" value="P:regulation of cell shape"/>
    <property type="evidence" value="ECO:0007669"/>
    <property type="project" value="UniProtKB-KW"/>
</dbReference>
<feature type="transmembrane region" description="Helical" evidence="11">
    <location>
        <begin position="58"/>
        <end position="74"/>
    </location>
</feature>
<feature type="transmembrane region" description="Helical" evidence="11">
    <location>
        <begin position="245"/>
        <end position="263"/>
    </location>
</feature>
<dbReference type="EC" id="2.4.99.28" evidence="11"/>
<feature type="transmembrane region" description="Helical" evidence="11">
    <location>
        <begin position="322"/>
        <end position="349"/>
    </location>
</feature>
<evidence type="ECO:0000256" key="9">
    <source>
        <dbReference type="ARBA" id="ARBA00023136"/>
    </source>
</evidence>
<evidence type="ECO:0000256" key="3">
    <source>
        <dbReference type="ARBA" id="ARBA00022676"/>
    </source>
</evidence>
<dbReference type="GO" id="GO:0071555">
    <property type="term" value="P:cell wall organization"/>
    <property type="evidence" value="ECO:0007669"/>
    <property type="project" value="UniProtKB-KW"/>
</dbReference>
<dbReference type="GO" id="GO:0009252">
    <property type="term" value="P:peptidoglycan biosynthetic process"/>
    <property type="evidence" value="ECO:0007669"/>
    <property type="project" value="UniProtKB-UniRule"/>
</dbReference>
<comment type="function">
    <text evidence="11">Peptidoglycan polymerase that is essential for cell wall elongation.</text>
</comment>
<dbReference type="eggNOG" id="COG0772">
    <property type="taxonomic scope" value="Bacteria"/>
</dbReference>
<dbReference type="EMBL" id="JEMG01000001">
    <property type="protein sequence ID" value="EYC52413.1"/>
    <property type="molecule type" value="Genomic_DNA"/>
</dbReference>
<evidence type="ECO:0000256" key="5">
    <source>
        <dbReference type="ARBA" id="ARBA00022692"/>
    </source>
</evidence>
<evidence type="ECO:0000256" key="2">
    <source>
        <dbReference type="ARBA" id="ARBA00022475"/>
    </source>
</evidence>
<evidence type="ECO:0000256" key="11">
    <source>
        <dbReference type="HAMAP-Rule" id="MF_02079"/>
    </source>
</evidence>
<comment type="pathway">
    <text evidence="11">Cell wall biogenesis; peptidoglycan biosynthesis.</text>
</comment>
<dbReference type="HAMAP" id="MF_02079">
    <property type="entry name" value="PGT_RodA"/>
    <property type="match status" value="1"/>
</dbReference>
<keyword evidence="2 11" id="KW-1003">Cell membrane</keyword>
<evidence type="ECO:0000256" key="4">
    <source>
        <dbReference type="ARBA" id="ARBA00022679"/>
    </source>
</evidence>
<name>A0A016XMH2_9BURK</name>
<dbReference type="InterPro" id="IPR001182">
    <property type="entry name" value="FtsW/RodA"/>
</dbReference>
<keyword evidence="8 11" id="KW-1133">Transmembrane helix</keyword>